<organism evidence="2 3">
    <name type="scientific">Yersinia intermedia</name>
    <dbReference type="NCBI Taxonomy" id="631"/>
    <lineage>
        <taxon>Bacteria</taxon>
        <taxon>Pseudomonadati</taxon>
        <taxon>Pseudomonadota</taxon>
        <taxon>Gammaproteobacteria</taxon>
        <taxon>Enterobacterales</taxon>
        <taxon>Yersiniaceae</taxon>
        <taxon>Yersinia</taxon>
    </lineage>
</organism>
<name>A0A0T9MGE4_YERIN</name>
<evidence type="ECO:0000313" key="3">
    <source>
        <dbReference type="Proteomes" id="UP000038750"/>
    </source>
</evidence>
<gene>
    <name evidence="2" type="ORF">ERS008530_02884</name>
</gene>
<dbReference type="STRING" id="631.CH53_2383"/>
<protein>
    <recommendedName>
        <fullName evidence="4">Lipoprotein</fullName>
    </recommendedName>
</protein>
<dbReference type="AlphaFoldDB" id="A0A0T9MGE4"/>
<proteinExistence type="predicted"/>
<dbReference type="Proteomes" id="UP000038750">
    <property type="component" value="Unassembled WGS sequence"/>
</dbReference>
<dbReference type="RefSeq" id="WP_144417017.1">
    <property type="nucleotide sequence ID" value="NZ_CPZJ01000012.1"/>
</dbReference>
<dbReference type="OrthoDB" id="6481187at2"/>
<evidence type="ECO:0000313" key="2">
    <source>
        <dbReference type="EMBL" id="CNG08206.1"/>
    </source>
</evidence>
<sequence length="95" mass="10863">MKLWIVSSAIFLSSVAHASFIIEPNENDHVCSLAKRDSLTVDKKNPLTKSASQRNNERQCKYQLNDYRTYRDSEVGCAVNKNRIISKTRNQSNCL</sequence>
<accession>A0A0T9MGE4</accession>
<reference evidence="2 3" key="1">
    <citation type="submission" date="2015-03" db="EMBL/GenBank/DDBJ databases">
        <authorList>
            <person name="Murphy D."/>
        </authorList>
    </citation>
    <scope>NUCLEOTIDE SEQUENCE [LARGE SCALE GENOMIC DNA]</scope>
    <source>
        <strain evidence="2 3">BR165/97</strain>
    </source>
</reference>
<keyword evidence="1" id="KW-0732">Signal</keyword>
<feature type="chain" id="PRO_5006693324" description="Lipoprotein" evidence="1">
    <location>
        <begin position="19"/>
        <end position="95"/>
    </location>
</feature>
<feature type="signal peptide" evidence="1">
    <location>
        <begin position="1"/>
        <end position="18"/>
    </location>
</feature>
<dbReference type="EMBL" id="CPZJ01000012">
    <property type="protein sequence ID" value="CNG08206.1"/>
    <property type="molecule type" value="Genomic_DNA"/>
</dbReference>
<evidence type="ECO:0008006" key="4">
    <source>
        <dbReference type="Google" id="ProtNLM"/>
    </source>
</evidence>
<evidence type="ECO:0000256" key="1">
    <source>
        <dbReference type="SAM" id="SignalP"/>
    </source>
</evidence>